<evidence type="ECO:0000256" key="3">
    <source>
        <dbReference type="SAM" id="Coils"/>
    </source>
</evidence>
<dbReference type="Gene3D" id="1.20.5.1500">
    <property type="match status" value="1"/>
</dbReference>
<dbReference type="OrthoDB" id="19419at2759"/>
<dbReference type="AlphaFoldDB" id="A0A813UJI2"/>
<dbReference type="Gene3D" id="3.30.1120.90">
    <property type="entry name" value="Nucleosome assembly protein"/>
    <property type="match status" value="1"/>
</dbReference>
<protein>
    <submittedName>
        <fullName evidence="6">Uncharacterized protein</fullName>
    </submittedName>
</protein>
<sequence>MQKAFESIGEVQNEIDRLNEQASEEILQVEQKFNKLRQPNYKKRSDLISKIPSFWISVFLNHPQLSTYLDQDDEAILQHLKRVDVEEHEDIKSGYRIKFTFEQNNYIDNDVLVKEFNINEASETTCKATTIRWKNETKNGPAKEGRKRSHENDNSSFFSWFSNTSDAGVDDFGEIIKDDIFVNPLQYYLAATTDEDENSAGENEEEEDLDNEDGPISNEKICLIVKTNPVILNKLSVITSYSQPSSNSIYQNGHQKYNHLLVSSKDSTSSIGDCWNQVLALLHTHCDNLNDNEQSFIAYKFTLCHLRHMHNNDETEICDKRDVDVCLKRLHLNLNAFIAYTEFFPFIQSVCYVMKEKNHQQEFDNRINTLLYETRNTINNLLTSVKKQQMISEQWIKNLKIQNSIMSNAIKLKNLVVTNTYKTQDLIEKIIHTAQHEYDLLKQICSLSQTIQTIVRISTTKTFWFYLISLLSVYLLTIPRRTNALRSILFCIIFLYVLIERYAMCETFSILTSEFFNIYYCRLTCWLSFVILLLYYAYSYQNPDYTNNQQLKRIAIQIQQTETTFNNLKDILHNNNDLSQLNTLSENEYDNSLSLRSKIKDRTRRVSYQIDTRQSKSISFSVQDYSNNRVIDKGYETDENKENENRYINLRHRHNIHNNILNTETPEQFENLIKHNEQKTRHYSLIIRQYV</sequence>
<dbReference type="Pfam" id="PF00956">
    <property type="entry name" value="NAP"/>
    <property type="match status" value="1"/>
</dbReference>
<dbReference type="GO" id="GO:0005634">
    <property type="term" value="C:nucleus"/>
    <property type="evidence" value="ECO:0007669"/>
    <property type="project" value="InterPro"/>
</dbReference>
<comment type="caution">
    <text evidence="6">The sequence shown here is derived from an EMBL/GenBank/DDBJ whole genome shotgun (WGS) entry which is preliminary data.</text>
</comment>
<feature type="region of interest" description="Disordered" evidence="4">
    <location>
        <begin position="193"/>
        <end position="213"/>
    </location>
</feature>
<reference evidence="6" key="1">
    <citation type="submission" date="2021-02" db="EMBL/GenBank/DDBJ databases">
        <authorList>
            <person name="Nowell W R."/>
        </authorList>
    </citation>
    <scope>NUCLEOTIDE SEQUENCE</scope>
</reference>
<name>A0A813UJI2_9BILA</name>
<keyword evidence="5" id="KW-0812">Transmembrane</keyword>
<evidence type="ECO:0000313" key="8">
    <source>
        <dbReference type="Proteomes" id="UP000663829"/>
    </source>
</evidence>
<dbReference type="GO" id="GO:0006334">
    <property type="term" value="P:nucleosome assembly"/>
    <property type="evidence" value="ECO:0007669"/>
    <property type="project" value="InterPro"/>
</dbReference>
<feature type="transmembrane region" description="Helical" evidence="5">
    <location>
        <begin position="462"/>
        <end position="478"/>
    </location>
</feature>
<keyword evidence="8" id="KW-1185">Reference proteome</keyword>
<keyword evidence="5" id="KW-0472">Membrane</keyword>
<accession>A0A813UJI2</accession>
<evidence type="ECO:0000256" key="2">
    <source>
        <dbReference type="RuleBase" id="RU003876"/>
    </source>
</evidence>
<evidence type="ECO:0000256" key="5">
    <source>
        <dbReference type="SAM" id="Phobius"/>
    </source>
</evidence>
<evidence type="ECO:0000313" key="7">
    <source>
        <dbReference type="EMBL" id="CAF3617511.1"/>
    </source>
</evidence>
<dbReference type="PANTHER" id="PTHR11875">
    <property type="entry name" value="TESTIS-SPECIFIC Y-ENCODED PROTEIN"/>
    <property type="match status" value="1"/>
</dbReference>
<comment type="similarity">
    <text evidence="1 2">Belongs to the nucleosome assembly protein (NAP) family.</text>
</comment>
<dbReference type="EMBL" id="CAJNOQ010000710">
    <property type="protein sequence ID" value="CAF0830448.1"/>
    <property type="molecule type" value="Genomic_DNA"/>
</dbReference>
<organism evidence="6 8">
    <name type="scientific">Didymodactylos carnosus</name>
    <dbReference type="NCBI Taxonomy" id="1234261"/>
    <lineage>
        <taxon>Eukaryota</taxon>
        <taxon>Metazoa</taxon>
        <taxon>Spiralia</taxon>
        <taxon>Gnathifera</taxon>
        <taxon>Rotifera</taxon>
        <taxon>Eurotatoria</taxon>
        <taxon>Bdelloidea</taxon>
        <taxon>Philodinida</taxon>
        <taxon>Philodinidae</taxon>
        <taxon>Didymodactylos</taxon>
    </lineage>
</organism>
<feature type="transmembrane region" description="Helical" evidence="5">
    <location>
        <begin position="485"/>
        <end position="504"/>
    </location>
</feature>
<dbReference type="EMBL" id="CAJOBC010000710">
    <property type="protein sequence ID" value="CAF3617511.1"/>
    <property type="molecule type" value="Genomic_DNA"/>
</dbReference>
<feature type="transmembrane region" description="Helical" evidence="5">
    <location>
        <begin position="516"/>
        <end position="538"/>
    </location>
</feature>
<gene>
    <name evidence="6" type="ORF">GPM918_LOCUS5025</name>
    <name evidence="7" type="ORF">SRO942_LOCUS5026</name>
</gene>
<dbReference type="Proteomes" id="UP000681722">
    <property type="component" value="Unassembled WGS sequence"/>
</dbReference>
<dbReference type="InterPro" id="IPR037231">
    <property type="entry name" value="NAP-like_sf"/>
</dbReference>
<evidence type="ECO:0000256" key="1">
    <source>
        <dbReference type="ARBA" id="ARBA00009947"/>
    </source>
</evidence>
<proteinExistence type="inferred from homology"/>
<keyword evidence="5" id="KW-1133">Transmembrane helix</keyword>
<evidence type="ECO:0000313" key="6">
    <source>
        <dbReference type="EMBL" id="CAF0830448.1"/>
    </source>
</evidence>
<dbReference type="InterPro" id="IPR002164">
    <property type="entry name" value="NAP_family"/>
</dbReference>
<evidence type="ECO:0000256" key="4">
    <source>
        <dbReference type="SAM" id="MobiDB-lite"/>
    </source>
</evidence>
<dbReference type="SUPFAM" id="SSF143113">
    <property type="entry name" value="NAP-like"/>
    <property type="match status" value="1"/>
</dbReference>
<keyword evidence="3" id="KW-0175">Coiled coil</keyword>
<dbReference type="Proteomes" id="UP000663829">
    <property type="component" value="Unassembled WGS sequence"/>
</dbReference>
<feature type="coiled-coil region" evidence="3">
    <location>
        <begin position="1"/>
        <end position="32"/>
    </location>
</feature>